<dbReference type="EMBL" id="JAFJYH010000407">
    <property type="protein sequence ID" value="KAG4412134.1"/>
    <property type="molecule type" value="Genomic_DNA"/>
</dbReference>
<dbReference type="Gene3D" id="3.40.50.720">
    <property type="entry name" value="NAD(P)-binding Rossmann-like Domain"/>
    <property type="match status" value="1"/>
</dbReference>
<gene>
    <name evidence="3" type="ORF">IFR04_014728</name>
</gene>
<dbReference type="AlphaFoldDB" id="A0A8H7T285"/>
<protein>
    <recommendedName>
        <fullName evidence="2">NAD-dependent epimerase/dehydratase domain-containing protein</fullName>
    </recommendedName>
</protein>
<dbReference type="SUPFAM" id="SSF51735">
    <property type="entry name" value="NAD(P)-binding Rossmann-fold domains"/>
    <property type="match status" value="1"/>
</dbReference>
<evidence type="ECO:0000256" key="1">
    <source>
        <dbReference type="ARBA" id="ARBA00007637"/>
    </source>
</evidence>
<reference evidence="3" key="1">
    <citation type="submission" date="2021-02" db="EMBL/GenBank/DDBJ databases">
        <title>Genome sequence Cadophora malorum strain M34.</title>
        <authorList>
            <person name="Stefanovic E."/>
            <person name="Vu D."/>
            <person name="Scully C."/>
            <person name="Dijksterhuis J."/>
            <person name="Roader J."/>
            <person name="Houbraken J."/>
        </authorList>
    </citation>
    <scope>NUCLEOTIDE SEQUENCE</scope>
    <source>
        <strain evidence="3">M34</strain>
    </source>
</reference>
<dbReference type="PANTHER" id="PTHR43000">
    <property type="entry name" value="DTDP-D-GLUCOSE 4,6-DEHYDRATASE-RELATED"/>
    <property type="match status" value="1"/>
</dbReference>
<keyword evidence="4" id="KW-1185">Reference proteome</keyword>
<dbReference type="OrthoDB" id="202470at2759"/>
<accession>A0A8H7T285</accession>
<dbReference type="InterPro" id="IPR001509">
    <property type="entry name" value="Epimerase_deHydtase"/>
</dbReference>
<proteinExistence type="inferred from homology"/>
<name>A0A8H7T285_9HELO</name>
<comment type="caution">
    <text evidence="3">The sequence shown here is derived from an EMBL/GenBank/DDBJ whole genome shotgun (WGS) entry which is preliminary data.</text>
</comment>
<dbReference type="Pfam" id="PF01370">
    <property type="entry name" value="Epimerase"/>
    <property type="match status" value="1"/>
</dbReference>
<dbReference type="Proteomes" id="UP000664132">
    <property type="component" value="Unassembled WGS sequence"/>
</dbReference>
<evidence type="ECO:0000259" key="2">
    <source>
        <dbReference type="Pfam" id="PF01370"/>
    </source>
</evidence>
<feature type="domain" description="NAD-dependent epimerase/dehydratase" evidence="2">
    <location>
        <begin position="6"/>
        <end position="178"/>
    </location>
</feature>
<organism evidence="3 4">
    <name type="scientific">Cadophora malorum</name>
    <dbReference type="NCBI Taxonomy" id="108018"/>
    <lineage>
        <taxon>Eukaryota</taxon>
        <taxon>Fungi</taxon>
        <taxon>Dikarya</taxon>
        <taxon>Ascomycota</taxon>
        <taxon>Pezizomycotina</taxon>
        <taxon>Leotiomycetes</taxon>
        <taxon>Helotiales</taxon>
        <taxon>Ploettnerulaceae</taxon>
        <taxon>Cadophora</taxon>
    </lineage>
</organism>
<comment type="similarity">
    <text evidence="1">Belongs to the NAD(P)-dependent epimerase/dehydratase family.</text>
</comment>
<sequence length="352" mass="38416">MSQKTVLVTGSSGHLGCALMLTLPELGYHPIGIDILPTSTATHVGSITDTEFLTSIFKQYTFHSILHTATLHKPHIGSHSKSDFISVNITGTTLLLEHASSASTPVKSFIFTSSTTTFGRALSPAPGKPAVWINEDVVPKPKNIYGVTKIAAEDICELIHRQTGMPVVVLRTSRFFPEQDDVESRREGWSDDNLKVNEFCYRRVDLADVVSAHVTAMEKAESKDVIWGKYIISAPPPFASTPETLALLDQNAGEALKGVVEGYEAVYGKLGWKFLDRVDRVYDSSKAVRELGWKPVYTFQRALSCVERGEEWRSEVAIKVGKRGYHAVPTGVYTTAVVGDGGDTIGGEKVSS</sequence>
<evidence type="ECO:0000313" key="3">
    <source>
        <dbReference type="EMBL" id="KAG4412134.1"/>
    </source>
</evidence>
<dbReference type="InterPro" id="IPR036291">
    <property type="entry name" value="NAD(P)-bd_dom_sf"/>
</dbReference>
<evidence type="ECO:0000313" key="4">
    <source>
        <dbReference type="Proteomes" id="UP000664132"/>
    </source>
</evidence>